<evidence type="ECO:0000256" key="2">
    <source>
        <dbReference type="ARBA" id="ARBA00023180"/>
    </source>
</evidence>
<dbReference type="GO" id="GO:0008146">
    <property type="term" value="F:sulfotransferase activity"/>
    <property type="evidence" value="ECO:0007669"/>
    <property type="project" value="InterPro"/>
</dbReference>
<dbReference type="PANTHER" id="PTHR10605">
    <property type="entry name" value="HEPARAN SULFATE SULFOTRANSFERASE"/>
    <property type="match status" value="1"/>
</dbReference>
<dbReference type="InterPro" id="IPR037359">
    <property type="entry name" value="NST/OST"/>
</dbReference>
<evidence type="ECO:0000256" key="1">
    <source>
        <dbReference type="ARBA" id="ARBA00022679"/>
    </source>
</evidence>
<dbReference type="InterPro" id="IPR027417">
    <property type="entry name" value="P-loop_NTPase"/>
</dbReference>
<dbReference type="Gene3D" id="3.40.50.300">
    <property type="entry name" value="P-loop containing nucleotide triphosphate hydrolases"/>
    <property type="match status" value="1"/>
</dbReference>
<evidence type="ECO:0000259" key="3">
    <source>
        <dbReference type="Pfam" id="PF00685"/>
    </source>
</evidence>
<organism evidence="4 5">
    <name type="scientific">Phycicoccus endophyticus</name>
    <dbReference type="NCBI Taxonomy" id="1690220"/>
    <lineage>
        <taxon>Bacteria</taxon>
        <taxon>Bacillati</taxon>
        <taxon>Actinomycetota</taxon>
        <taxon>Actinomycetes</taxon>
        <taxon>Micrococcales</taxon>
        <taxon>Intrasporangiaceae</taxon>
        <taxon>Phycicoccus</taxon>
    </lineage>
</organism>
<protein>
    <submittedName>
        <fullName evidence="4">Sulfotransferase</fullName>
    </submittedName>
</protein>
<keyword evidence="1 4" id="KW-0808">Transferase</keyword>
<sequence length="313" mass="34625">MPEPLVDFVVAGQPKSGTTALADFLAQHPQVCISRPKEPEFFATDLMRESDAYYGSPRYLKIRTPQQYARCFAHGEPGQLRGEATAIYGRSREAAGNIAAHNPAAKVILILRNPADFVHSMHMQYVNSAVEDVTDFEEALDLEPARREGRQLPPGVRYPSALFYSDLGRYHDQLARFVDAFPADQLLFLTNDEFRGDNIGVIQRVYRFLGVDDGFVPTVGEVHGSKAPRSARLNRLLNAPAVRNTAHRLLPGSLYVRLSRTAHAVTLRPEQREALDPGTRARLDAMFAEDVAATSELVGVDLVRLWGLGADSA</sequence>
<gene>
    <name evidence="4" type="ORF">H9L10_02665</name>
</gene>
<evidence type="ECO:0000313" key="5">
    <source>
        <dbReference type="Proteomes" id="UP000515976"/>
    </source>
</evidence>
<dbReference type="InterPro" id="IPR000863">
    <property type="entry name" value="Sulfotransferase_dom"/>
</dbReference>
<keyword evidence="2" id="KW-0325">Glycoprotein</keyword>
<dbReference type="SUPFAM" id="SSF52540">
    <property type="entry name" value="P-loop containing nucleoside triphosphate hydrolases"/>
    <property type="match status" value="1"/>
</dbReference>
<dbReference type="Proteomes" id="UP000515976">
    <property type="component" value="Chromosome"/>
</dbReference>
<dbReference type="RefSeq" id="WP_166103391.1">
    <property type="nucleotide sequence ID" value="NZ_BMMY01000002.1"/>
</dbReference>
<dbReference type="Pfam" id="PF00685">
    <property type="entry name" value="Sulfotransfer_1"/>
    <property type="match status" value="1"/>
</dbReference>
<dbReference type="EMBL" id="CP060712">
    <property type="protein sequence ID" value="QNN49999.1"/>
    <property type="molecule type" value="Genomic_DNA"/>
</dbReference>
<proteinExistence type="predicted"/>
<evidence type="ECO:0000313" key="4">
    <source>
        <dbReference type="EMBL" id="QNN49999.1"/>
    </source>
</evidence>
<name>A0A7G9R324_9MICO</name>
<reference evidence="4 5" key="1">
    <citation type="submission" date="2020-08" db="EMBL/GenBank/DDBJ databases">
        <title>Genome sequence of Phycicoccus endophyticus JCM 31784T.</title>
        <authorList>
            <person name="Hyun D.-W."/>
            <person name="Bae J.-W."/>
        </authorList>
    </citation>
    <scope>NUCLEOTIDE SEQUENCE [LARGE SCALE GENOMIC DNA]</scope>
    <source>
        <strain evidence="4 5">JCM 31784</strain>
    </source>
</reference>
<keyword evidence="5" id="KW-1185">Reference proteome</keyword>
<dbReference type="KEGG" id="pei:H9L10_02665"/>
<dbReference type="AlphaFoldDB" id="A0A7G9R324"/>
<feature type="domain" description="Sulfotransferase" evidence="3">
    <location>
        <begin position="7"/>
        <end position="212"/>
    </location>
</feature>
<accession>A0A7G9R324</accession>
<dbReference type="PANTHER" id="PTHR10605:SF56">
    <property type="entry name" value="BIFUNCTIONAL HEPARAN SULFATE N-DEACETYLASE_N-SULFOTRANSFERASE"/>
    <property type="match status" value="1"/>
</dbReference>